<dbReference type="InterPro" id="IPR004474">
    <property type="entry name" value="LytR_CpsA_psr"/>
</dbReference>
<proteinExistence type="inferred from homology"/>
<evidence type="ECO:0000256" key="2">
    <source>
        <dbReference type="SAM" id="MobiDB-lite"/>
    </source>
</evidence>
<feature type="compositionally biased region" description="Basic residues" evidence="2">
    <location>
        <begin position="15"/>
        <end position="34"/>
    </location>
</feature>
<evidence type="ECO:0000256" key="3">
    <source>
        <dbReference type="SAM" id="Phobius"/>
    </source>
</evidence>
<accession>A0A3P1WRN3</accession>
<feature type="region of interest" description="Disordered" evidence="2">
    <location>
        <begin position="1"/>
        <end position="67"/>
    </location>
</feature>
<organism evidence="5 6">
    <name type="scientific">Arachnia propionica</name>
    <dbReference type="NCBI Taxonomy" id="1750"/>
    <lineage>
        <taxon>Bacteria</taxon>
        <taxon>Bacillati</taxon>
        <taxon>Actinomycetota</taxon>
        <taxon>Actinomycetes</taxon>
        <taxon>Propionibacteriales</taxon>
        <taxon>Propionibacteriaceae</taxon>
        <taxon>Arachnia</taxon>
    </lineage>
</organism>
<keyword evidence="3" id="KW-0472">Membrane</keyword>
<comment type="caution">
    <text evidence="5">The sequence shown here is derived from an EMBL/GenBank/DDBJ whole genome shotgun (WGS) entry which is preliminary data.</text>
</comment>
<sequence>MRRAVCAPSPPSRSSRPRRPRGRVTRPRRRRRSPASRPAVRACPARVPDPTTPGDPSGPACPGGSTVPGRRRRVVRWLVSSLILLVVLALVVPLALLRGLEGRAQRLDVVLPRSEGRERTLLLVGVDDRSLAPEGSADFGEPGSDPGARADLVLALRTGPDGVRAASIPRDLLVEYEPQHYDRLATTWLQGPQALLDGLCRTLDLAVDHVVVVNLRGFTSLVDEVGGVEVDVPRPIRDPWAHIELPAGQQVLDGRSALGYVRSRQGEVLQDGGWIPDPEGAGGRQRRAGEVLRALLHRLPRNPVRLHSIAWDLMPEVSLDPGTGLLDLLAFRDVPADIVTVPTEGGTNPEDWVAWDGPATHESLRELGLATGCSA</sequence>
<keyword evidence="3" id="KW-1133">Transmembrane helix</keyword>
<dbReference type="OrthoDB" id="4865223at2"/>
<evidence type="ECO:0000313" key="6">
    <source>
        <dbReference type="Proteomes" id="UP000280935"/>
    </source>
</evidence>
<feature type="compositionally biased region" description="Low complexity" evidence="2">
    <location>
        <begin position="35"/>
        <end position="58"/>
    </location>
</feature>
<dbReference type="PANTHER" id="PTHR33392">
    <property type="entry name" value="POLYISOPRENYL-TEICHOIC ACID--PEPTIDOGLYCAN TEICHOIC ACID TRANSFERASE TAGU"/>
    <property type="match status" value="1"/>
</dbReference>
<reference evidence="5 6" key="1">
    <citation type="submission" date="2018-11" db="EMBL/GenBank/DDBJ databases">
        <title>Genomes From Bacteria Associated with the Canine Oral Cavity: a Test Case for Automated Genome-Based Taxonomic Assignment.</title>
        <authorList>
            <person name="Coil D.A."/>
            <person name="Jospin G."/>
            <person name="Darling A.E."/>
            <person name="Wallis C."/>
            <person name="Davis I.J."/>
            <person name="Harris S."/>
            <person name="Eisen J.A."/>
            <person name="Holcombe L.J."/>
            <person name="O'Flynn C."/>
        </authorList>
    </citation>
    <scope>NUCLEOTIDE SEQUENCE [LARGE SCALE GENOMIC DNA]</scope>
    <source>
        <strain evidence="5 6">OH2822_COT-296</strain>
    </source>
</reference>
<dbReference type="NCBIfam" id="TIGR00350">
    <property type="entry name" value="lytR_cpsA_psr"/>
    <property type="match status" value="1"/>
</dbReference>
<dbReference type="InterPro" id="IPR050922">
    <property type="entry name" value="LytR/CpsA/Psr_CW_biosynth"/>
</dbReference>
<feature type="transmembrane region" description="Helical" evidence="3">
    <location>
        <begin position="77"/>
        <end position="97"/>
    </location>
</feature>
<dbReference type="Gene3D" id="3.40.630.190">
    <property type="entry name" value="LCP protein"/>
    <property type="match status" value="1"/>
</dbReference>
<dbReference type="PANTHER" id="PTHR33392:SF6">
    <property type="entry name" value="POLYISOPRENYL-TEICHOIC ACID--PEPTIDOGLYCAN TEICHOIC ACID TRANSFERASE TAGU"/>
    <property type="match status" value="1"/>
</dbReference>
<feature type="domain" description="Cell envelope-related transcriptional attenuator" evidence="4">
    <location>
        <begin position="152"/>
        <end position="272"/>
    </location>
</feature>
<protein>
    <submittedName>
        <fullName evidence="5">Transcriptional regulator</fullName>
    </submittedName>
</protein>
<name>A0A3P1WRN3_9ACTN</name>
<evidence type="ECO:0000313" key="5">
    <source>
        <dbReference type="EMBL" id="RRD49282.1"/>
    </source>
</evidence>
<dbReference type="Pfam" id="PF03816">
    <property type="entry name" value="LytR_cpsA_psr"/>
    <property type="match status" value="1"/>
</dbReference>
<evidence type="ECO:0000256" key="1">
    <source>
        <dbReference type="ARBA" id="ARBA00006068"/>
    </source>
</evidence>
<dbReference type="AlphaFoldDB" id="A0A3P1WRN3"/>
<evidence type="ECO:0000259" key="4">
    <source>
        <dbReference type="Pfam" id="PF03816"/>
    </source>
</evidence>
<dbReference type="Proteomes" id="UP000280935">
    <property type="component" value="Unassembled WGS sequence"/>
</dbReference>
<dbReference type="EMBL" id="RQYT01000019">
    <property type="protein sequence ID" value="RRD49282.1"/>
    <property type="molecule type" value="Genomic_DNA"/>
</dbReference>
<keyword evidence="3" id="KW-0812">Transmembrane</keyword>
<gene>
    <name evidence="5" type="ORF">EII35_08925</name>
</gene>
<comment type="similarity">
    <text evidence="1">Belongs to the LytR/CpsA/Psr (LCP) family.</text>
</comment>